<dbReference type="SUPFAM" id="SSF81901">
    <property type="entry name" value="HCP-like"/>
    <property type="match status" value="1"/>
</dbReference>
<evidence type="ECO:0000313" key="3">
    <source>
        <dbReference type="Proteomes" id="UP000182486"/>
    </source>
</evidence>
<comment type="caution">
    <text evidence="2">The sequence shown here is derived from an EMBL/GenBank/DDBJ whole genome shotgun (WGS) entry which is preliminary data.</text>
</comment>
<sequence length="104" mass="11285">MLKDRAGDREGAEQLYRQAADRGSTAALEQLARLRERAGDREGAEQLARQAADRGSTVALDLVALWRHRDGDCEGAEQLRRFGLTDDGNPADSVSTLPTTDSST</sequence>
<proteinExistence type="predicted"/>
<feature type="compositionally biased region" description="Polar residues" evidence="1">
    <location>
        <begin position="92"/>
        <end position="104"/>
    </location>
</feature>
<accession>A0A1K0FNX9</accession>
<protein>
    <recommendedName>
        <fullName evidence="4">Sel1 repeat family protein</fullName>
    </recommendedName>
</protein>
<evidence type="ECO:0008006" key="4">
    <source>
        <dbReference type="Google" id="ProtNLM"/>
    </source>
</evidence>
<gene>
    <name evidence="2" type="ORF">BG844_09150</name>
</gene>
<dbReference type="AlphaFoldDB" id="A0A1K0FNX9"/>
<evidence type="ECO:0000313" key="2">
    <source>
        <dbReference type="EMBL" id="OJF14497.1"/>
    </source>
</evidence>
<dbReference type="Proteomes" id="UP000182486">
    <property type="component" value="Unassembled WGS sequence"/>
</dbReference>
<evidence type="ECO:0000256" key="1">
    <source>
        <dbReference type="SAM" id="MobiDB-lite"/>
    </source>
</evidence>
<name>A0A1K0FNX9_9ACTN</name>
<feature type="region of interest" description="Disordered" evidence="1">
    <location>
        <begin position="81"/>
        <end position="104"/>
    </location>
</feature>
<dbReference type="InterPro" id="IPR011990">
    <property type="entry name" value="TPR-like_helical_dom_sf"/>
</dbReference>
<organism evidence="2 3">
    <name type="scientific">Couchioplanes caeruleus subsp. caeruleus</name>
    <dbReference type="NCBI Taxonomy" id="56427"/>
    <lineage>
        <taxon>Bacteria</taxon>
        <taxon>Bacillati</taxon>
        <taxon>Actinomycetota</taxon>
        <taxon>Actinomycetes</taxon>
        <taxon>Micromonosporales</taxon>
        <taxon>Micromonosporaceae</taxon>
        <taxon>Couchioplanes</taxon>
    </lineage>
</organism>
<reference evidence="2 3" key="1">
    <citation type="submission" date="2016-09" db="EMBL/GenBank/DDBJ databases">
        <title>Couchioplanes caeruleus draft genome sequence.</title>
        <authorList>
            <person name="Sheehan J."/>
            <person name="Caffrey P."/>
        </authorList>
    </citation>
    <scope>NUCLEOTIDE SEQUENCE [LARGE SCALE GENOMIC DNA]</scope>
    <source>
        <strain evidence="2 3">DSM 43634</strain>
    </source>
</reference>
<dbReference type="EMBL" id="MEIA01000096">
    <property type="protein sequence ID" value="OJF14497.1"/>
    <property type="molecule type" value="Genomic_DNA"/>
</dbReference>
<keyword evidence="3" id="KW-1185">Reference proteome</keyword>
<dbReference type="Gene3D" id="1.25.40.10">
    <property type="entry name" value="Tetratricopeptide repeat domain"/>
    <property type="match status" value="1"/>
</dbReference>
<feature type="compositionally biased region" description="Basic and acidic residues" evidence="1">
    <location>
        <begin position="1"/>
        <end position="12"/>
    </location>
</feature>
<feature type="region of interest" description="Disordered" evidence="1">
    <location>
        <begin position="1"/>
        <end position="23"/>
    </location>
</feature>